<feature type="compositionally biased region" description="Basic and acidic residues" evidence="1">
    <location>
        <begin position="119"/>
        <end position="129"/>
    </location>
</feature>
<dbReference type="OrthoDB" id="5953248at2"/>
<name>A0A3S0R5W5_9GAMM</name>
<feature type="compositionally biased region" description="Low complexity" evidence="1">
    <location>
        <begin position="224"/>
        <end position="244"/>
    </location>
</feature>
<sequence>MSDFLDRVAVRAMGGEAMLSPRLPSLFEPVRPSSGGREQDELPVSSPREGRSNADILWPQEMTQTPVSLRPAATAMQPVSVGSHNEVALEATPTPVSPRPIVTATQPALATAQAEAALERPASKVETPTREAAVPEVAVKPARITTADHDGSSSLVRHETAAVREPRHRESDSASSLSALRKPQVFAASSDESVQYSETGVLLPPGRPIFATPPSVPVPRAVTSKQPQSMDSPSSSQQPVVHVSIGRLEVRAAPTQGTAAPKRQETGRPNSLDEYLRQRGGKPA</sequence>
<evidence type="ECO:0000313" key="3">
    <source>
        <dbReference type="Proteomes" id="UP000274358"/>
    </source>
</evidence>
<protein>
    <submittedName>
        <fullName evidence="2">Uncharacterized protein</fullName>
    </submittedName>
</protein>
<feature type="compositionally biased region" description="Low complexity" evidence="1">
    <location>
        <begin position="131"/>
        <end position="142"/>
    </location>
</feature>
<dbReference type="RefSeq" id="WP_126683392.1">
    <property type="nucleotide sequence ID" value="NZ_RYYV01000002.1"/>
</dbReference>
<organism evidence="2 3">
    <name type="scientific">Dyella choica</name>
    <dbReference type="NCBI Taxonomy" id="1927959"/>
    <lineage>
        <taxon>Bacteria</taxon>
        <taxon>Pseudomonadati</taxon>
        <taxon>Pseudomonadota</taxon>
        <taxon>Gammaproteobacteria</taxon>
        <taxon>Lysobacterales</taxon>
        <taxon>Rhodanobacteraceae</taxon>
        <taxon>Dyella</taxon>
    </lineage>
</organism>
<comment type="caution">
    <text evidence="2">The sequence shown here is derived from an EMBL/GenBank/DDBJ whole genome shotgun (WGS) entry which is preliminary data.</text>
</comment>
<feature type="compositionally biased region" description="Basic and acidic residues" evidence="1">
    <location>
        <begin position="146"/>
        <end position="172"/>
    </location>
</feature>
<evidence type="ECO:0000256" key="1">
    <source>
        <dbReference type="SAM" id="MobiDB-lite"/>
    </source>
</evidence>
<evidence type="ECO:0000313" key="2">
    <source>
        <dbReference type="EMBL" id="RUL78935.1"/>
    </source>
</evidence>
<proteinExistence type="predicted"/>
<feature type="region of interest" description="Disordered" evidence="1">
    <location>
        <begin position="119"/>
        <end position="284"/>
    </location>
</feature>
<dbReference type="AlphaFoldDB" id="A0A3S0R5W5"/>
<dbReference type="EMBL" id="RYYV01000002">
    <property type="protein sequence ID" value="RUL78935.1"/>
    <property type="molecule type" value="Genomic_DNA"/>
</dbReference>
<accession>A0A3S0R5W5</accession>
<dbReference type="Proteomes" id="UP000274358">
    <property type="component" value="Unassembled WGS sequence"/>
</dbReference>
<feature type="region of interest" description="Disordered" evidence="1">
    <location>
        <begin position="18"/>
        <end position="60"/>
    </location>
</feature>
<keyword evidence="3" id="KW-1185">Reference proteome</keyword>
<reference evidence="2 3" key="1">
    <citation type="submission" date="2018-12" db="EMBL/GenBank/DDBJ databases">
        <title>Dyella dinghuensis sp. nov. DHOA06 and Dyella choica sp. nov. 4M-K27, isolated from forest soil.</title>
        <authorList>
            <person name="Qiu L.-H."/>
            <person name="Gao Z.-H."/>
        </authorList>
    </citation>
    <scope>NUCLEOTIDE SEQUENCE [LARGE SCALE GENOMIC DNA]</scope>
    <source>
        <strain evidence="2 3">4M-K27</strain>
    </source>
</reference>
<gene>
    <name evidence="2" type="ORF">EKH80_03805</name>
</gene>